<evidence type="ECO:0000313" key="12">
    <source>
        <dbReference type="Proteomes" id="UP000199445"/>
    </source>
</evidence>
<dbReference type="InterPro" id="IPR013562">
    <property type="entry name" value="TmcA/NAT10_N"/>
</dbReference>
<organism evidence="11 12">
    <name type="scientific">Marinobacter persicus</name>
    <dbReference type="NCBI Taxonomy" id="930118"/>
    <lineage>
        <taxon>Bacteria</taxon>
        <taxon>Pseudomonadati</taxon>
        <taxon>Pseudomonadota</taxon>
        <taxon>Gammaproteobacteria</taxon>
        <taxon>Pseudomonadales</taxon>
        <taxon>Marinobacteraceae</taxon>
        <taxon>Marinobacter</taxon>
    </lineage>
</organism>
<comment type="subcellular location">
    <subcellularLocation>
        <location evidence="9">Cytoplasm</location>
    </subcellularLocation>
</comment>
<evidence type="ECO:0000256" key="9">
    <source>
        <dbReference type="HAMAP-Rule" id="MF_01886"/>
    </source>
</evidence>
<evidence type="ECO:0000313" key="11">
    <source>
        <dbReference type="EMBL" id="SFJ33706.1"/>
    </source>
</evidence>
<feature type="binding site" evidence="9">
    <location>
        <begin position="507"/>
        <end position="509"/>
    </location>
    <ligand>
        <name>acetyl-CoA</name>
        <dbReference type="ChEBI" id="CHEBI:57288"/>
    </ligand>
</feature>
<evidence type="ECO:0000256" key="8">
    <source>
        <dbReference type="ARBA" id="ARBA00023315"/>
    </source>
</evidence>
<feature type="domain" description="N-acetyltransferase" evidence="10">
    <location>
        <begin position="397"/>
        <end position="593"/>
    </location>
</feature>
<dbReference type="SUPFAM" id="SSF52540">
    <property type="entry name" value="P-loop containing nucleoside triphosphate hydrolases"/>
    <property type="match status" value="1"/>
</dbReference>
<name>A0A1I3QKK1_9GAMM</name>
<comment type="catalytic activity">
    <reaction evidence="9">
        <text>cytidine(34) in elongator tRNA(Met) + acetyl-CoA + ATP + H2O = N(4)-acetylcytidine(34) in elongator tRNA(Met) + ADP + phosphate + CoA + H(+)</text>
        <dbReference type="Rhea" id="RHEA:43788"/>
        <dbReference type="Rhea" id="RHEA-COMP:10693"/>
        <dbReference type="Rhea" id="RHEA-COMP:10694"/>
        <dbReference type="ChEBI" id="CHEBI:15377"/>
        <dbReference type="ChEBI" id="CHEBI:15378"/>
        <dbReference type="ChEBI" id="CHEBI:30616"/>
        <dbReference type="ChEBI" id="CHEBI:43474"/>
        <dbReference type="ChEBI" id="CHEBI:57287"/>
        <dbReference type="ChEBI" id="CHEBI:57288"/>
        <dbReference type="ChEBI" id="CHEBI:74900"/>
        <dbReference type="ChEBI" id="CHEBI:82748"/>
        <dbReference type="ChEBI" id="CHEBI:456216"/>
        <dbReference type="EC" id="2.3.1.193"/>
    </reaction>
</comment>
<keyword evidence="12" id="KW-1185">Reference proteome</keyword>
<dbReference type="GO" id="GO:0051391">
    <property type="term" value="P:tRNA acetylation"/>
    <property type="evidence" value="ECO:0007669"/>
    <property type="project" value="UniProtKB-UniRule"/>
</dbReference>
<dbReference type="GO" id="GO:0000049">
    <property type="term" value="F:tRNA binding"/>
    <property type="evidence" value="ECO:0007669"/>
    <property type="project" value="UniProtKB-UniRule"/>
</dbReference>
<dbReference type="AlphaFoldDB" id="A0A1I3QKK1"/>
<dbReference type="Gene3D" id="3.40.50.11040">
    <property type="match status" value="1"/>
</dbReference>
<protein>
    <recommendedName>
        <fullName evidence="9">tRNA(Met) cytidine acetyltransferase TmcA</fullName>
        <ecNumber evidence="9">2.3.1.193</ecNumber>
    </recommendedName>
</protein>
<sequence length="723" mass="79884">MPAFPNLNWQHFIEQIARLGQRRLVLVEGEPSCCLEWVTDQLEGLQTACGLWVGASDDAARAGLPAIAAKQYKRWLGQELDVLVWDGWRGNSPDGFAALAGTLRAGGLVFWLMPPLARWGEFADPDYQRMGLEQAPWHGFAARQARVLAEASGVIRVSATRVEDQKKAAHTELPALPEPQEGEVFCVGATPEQRVLVAQLVRFGQGRRRRPLVVTADRGRGKSAALGMAAAELLLAGREQVVVTAPAFENVRTLFEHARQRLGDELAEEGELWLRTVDGHCLSFWPVDELLAGRPAAEVVMVDEAAAIPAYWLREVLLGWPRVAFASTVHGYEGTGRGFTLRFREVLDRETPHWQQVTLSQPIRWAREDPLEALIFRLFLLNAGETPAADRLSAEGVTIESWRPADANEAELAEAFGLLVNAHYRTRPSDLRQWLDDPNAQSWLARCGGRIVGVLWATVEGGLPEALAQQVMLGKRRLRGHLLAQSLASHGGFAEAASQCGLRIVRVAVLAQSRGQGVGRRLVEAARRYCQQEGLDYLGTSFGGEPGLLRFWRHSGLQVVRLGLQQEASTGEFPVQMLEGVSRAGIELANSLAARFSGHWQVLLPRHWQAVSAELLMEIGRDLPATQLLSGDDWRDLHSFAHGFRGFELALPVLIRLSASKSFMGWLAGRDEADVWCKAVLQGWDWQSLRLQGFCQGQKAGEADLRQLVQAYLADFGKNGRPV</sequence>
<dbReference type="SUPFAM" id="SSF55729">
    <property type="entry name" value="Acyl-CoA N-acyltransferases (Nat)"/>
    <property type="match status" value="1"/>
</dbReference>
<evidence type="ECO:0000256" key="1">
    <source>
        <dbReference type="ARBA" id="ARBA00022490"/>
    </source>
</evidence>
<keyword evidence="7 9" id="KW-0694">RNA-binding</keyword>
<feature type="binding site" evidence="9">
    <location>
        <position position="364"/>
    </location>
    <ligand>
        <name>ATP</name>
        <dbReference type="ChEBI" id="CHEBI:30616"/>
    </ligand>
</feature>
<dbReference type="InterPro" id="IPR033442">
    <property type="entry name" value="TmcA_tRNA_bind"/>
</dbReference>
<keyword evidence="1 9" id="KW-0963">Cytoplasm</keyword>
<dbReference type="PROSITE" id="PS51186">
    <property type="entry name" value="GNAT"/>
    <property type="match status" value="1"/>
</dbReference>
<keyword evidence="4 9" id="KW-0819">tRNA processing</keyword>
<dbReference type="Proteomes" id="UP000199445">
    <property type="component" value="Unassembled WGS sequence"/>
</dbReference>
<dbReference type="InterPro" id="IPR027417">
    <property type="entry name" value="P-loop_NTPase"/>
</dbReference>
<evidence type="ECO:0000256" key="3">
    <source>
        <dbReference type="ARBA" id="ARBA00022679"/>
    </source>
</evidence>
<dbReference type="GO" id="GO:1990883">
    <property type="term" value="F:18S rRNA cytidine N-acetyltransferase activity"/>
    <property type="evidence" value="ECO:0007669"/>
    <property type="project" value="TreeGrafter"/>
</dbReference>
<dbReference type="Pfam" id="PF13718">
    <property type="entry name" value="GNAT_acetyltr_2"/>
    <property type="match status" value="1"/>
</dbReference>
<comment type="similarity">
    <text evidence="9">Belongs to the TmcA family.</text>
</comment>
<gene>
    <name evidence="9" type="primary">tmcA</name>
    <name evidence="11" type="ORF">SAMN05216429_10219</name>
</gene>
<dbReference type="InterPro" id="IPR038321">
    <property type="entry name" value="TmcA_C_sf"/>
</dbReference>
<keyword evidence="3 9" id="KW-0808">Transferase</keyword>
<comment type="caution">
    <text evidence="9">Lacks conserved residue(s) required for the propagation of feature annotation.</text>
</comment>
<evidence type="ECO:0000256" key="7">
    <source>
        <dbReference type="ARBA" id="ARBA00022884"/>
    </source>
</evidence>
<dbReference type="Gene3D" id="3.40.630.30">
    <property type="match status" value="1"/>
</dbReference>
<dbReference type="EMBL" id="FOSC01000002">
    <property type="protein sequence ID" value="SFJ33706.1"/>
    <property type="molecule type" value="Genomic_DNA"/>
</dbReference>
<comment type="function">
    <text evidence="9">Catalyzes the formation of N(4)-acetylcytidine (ac(4)C) at the wobble position of tRNA(Met), by using acetyl-CoA as an acetyl donor and ATP (or GTP).</text>
</comment>
<keyword evidence="2 9" id="KW-0820">tRNA-binding</keyword>
<reference evidence="11 12" key="1">
    <citation type="submission" date="2016-10" db="EMBL/GenBank/DDBJ databases">
        <authorList>
            <person name="de Groot N.N."/>
        </authorList>
    </citation>
    <scope>NUCLEOTIDE SEQUENCE [LARGE SCALE GENOMIC DNA]</scope>
    <source>
        <strain evidence="11 12">IBRC-M 10445</strain>
    </source>
</reference>
<dbReference type="InterPro" id="IPR032672">
    <property type="entry name" value="TmcA/NAT10/Kre33"/>
</dbReference>
<keyword evidence="6 9" id="KW-0067">ATP-binding</keyword>
<evidence type="ECO:0000256" key="5">
    <source>
        <dbReference type="ARBA" id="ARBA00022741"/>
    </source>
</evidence>
<dbReference type="Gene3D" id="1.20.120.890">
    <property type="entry name" value="tRNA(Met) cytidine acetyltransferase, tail domain"/>
    <property type="match status" value="1"/>
</dbReference>
<dbReference type="GO" id="GO:0051392">
    <property type="term" value="F:tRNA cytidine N4-acetyltransferase activity"/>
    <property type="evidence" value="ECO:0007669"/>
    <property type="project" value="UniProtKB-UniRule"/>
</dbReference>
<dbReference type="Pfam" id="PF17176">
    <property type="entry name" value="tRNA_bind_3"/>
    <property type="match status" value="1"/>
</dbReference>
<evidence type="ECO:0000256" key="6">
    <source>
        <dbReference type="ARBA" id="ARBA00022840"/>
    </source>
</evidence>
<dbReference type="InterPro" id="IPR016181">
    <property type="entry name" value="Acyl_CoA_acyltransferase"/>
</dbReference>
<keyword evidence="5 9" id="KW-0547">Nucleotide-binding</keyword>
<dbReference type="InterPro" id="IPR024914">
    <property type="entry name" value="tRNA_acetyltr_TmcA"/>
</dbReference>
<dbReference type="InterPro" id="IPR007807">
    <property type="entry name" value="TcmA/NAT10_helicase"/>
</dbReference>
<dbReference type="Pfam" id="PF05127">
    <property type="entry name" value="NAT10_TcmA_helicase"/>
    <property type="match status" value="1"/>
</dbReference>
<dbReference type="GO" id="GO:1904812">
    <property type="term" value="P:rRNA acetylation involved in maturation of SSU-rRNA"/>
    <property type="evidence" value="ECO:0007669"/>
    <property type="project" value="TreeGrafter"/>
</dbReference>
<dbReference type="OrthoDB" id="5578851at2"/>
<proteinExistence type="inferred from homology"/>
<dbReference type="GO" id="GO:0005737">
    <property type="term" value="C:cytoplasm"/>
    <property type="evidence" value="ECO:0007669"/>
    <property type="project" value="UniProtKB-SubCell"/>
</dbReference>
<evidence type="ECO:0000256" key="4">
    <source>
        <dbReference type="ARBA" id="ARBA00022694"/>
    </source>
</evidence>
<feature type="binding site" evidence="9">
    <location>
        <position position="193"/>
    </location>
    <ligand>
        <name>ATP</name>
        <dbReference type="ChEBI" id="CHEBI:30616"/>
    </ligand>
</feature>
<dbReference type="InterPro" id="IPR000182">
    <property type="entry name" value="GNAT_dom"/>
</dbReference>
<keyword evidence="8 9" id="KW-0012">Acyltransferase</keyword>
<dbReference type="GO" id="GO:0002101">
    <property type="term" value="P:tRNA wobble cytosine modification"/>
    <property type="evidence" value="ECO:0007669"/>
    <property type="project" value="UniProtKB-UniRule"/>
</dbReference>
<dbReference type="RefSeq" id="WP_091701028.1">
    <property type="nucleotide sequence ID" value="NZ_BMYN01000002.1"/>
</dbReference>
<dbReference type="Gene3D" id="3.40.50.300">
    <property type="entry name" value="P-loop containing nucleotide triphosphate hydrolases"/>
    <property type="match status" value="1"/>
</dbReference>
<dbReference type="PANTHER" id="PTHR10925:SF5">
    <property type="entry name" value="RNA CYTIDINE ACETYLTRANSFERASE"/>
    <property type="match status" value="1"/>
</dbReference>
<dbReference type="Pfam" id="PF08351">
    <property type="entry name" value="TmcA_N"/>
    <property type="match status" value="1"/>
</dbReference>
<dbReference type="EC" id="2.3.1.193" evidence="9"/>
<accession>A0A1I3QKK1</accession>
<dbReference type="CDD" id="cd04301">
    <property type="entry name" value="NAT_SF"/>
    <property type="match status" value="1"/>
</dbReference>
<dbReference type="HAMAP" id="MF_01886">
    <property type="entry name" value="tRNA_acetyltr_TmcA"/>
    <property type="match status" value="1"/>
</dbReference>
<evidence type="ECO:0000259" key="10">
    <source>
        <dbReference type="PROSITE" id="PS51186"/>
    </source>
</evidence>
<dbReference type="GO" id="GO:0005524">
    <property type="term" value="F:ATP binding"/>
    <property type="evidence" value="ECO:0007669"/>
    <property type="project" value="UniProtKB-UniRule"/>
</dbReference>
<evidence type="ECO:0000256" key="2">
    <source>
        <dbReference type="ARBA" id="ARBA00022555"/>
    </source>
</evidence>
<dbReference type="PANTHER" id="PTHR10925">
    <property type="entry name" value="N-ACETYLTRANSFERASE 10"/>
    <property type="match status" value="1"/>
</dbReference>